<gene>
    <name evidence="2" type="ORF">S06H3_66538</name>
</gene>
<evidence type="ECO:0000256" key="1">
    <source>
        <dbReference type="SAM" id="Phobius"/>
    </source>
</evidence>
<name>X1QK35_9ZZZZ</name>
<comment type="caution">
    <text evidence="2">The sequence shown here is derived from an EMBL/GenBank/DDBJ whole genome shotgun (WGS) entry which is preliminary data.</text>
</comment>
<feature type="transmembrane region" description="Helical" evidence="1">
    <location>
        <begin position="30"/>
        <end position="53"/>
    </location>
</feature>
<proteinExistence type="predicted"/>
<dbReference type="EMBL" id="BARV01045410">
    <property type="protein sequence ID" value="GAI68598.1"/>
    <property type="molecule type" value="Genomic_DNA"/>
</dbReference>
<protein>
    <submittedName>
        <fullName evidence="2">Uncharacterized protein</fullName>
    </submittedName>
</protein>
<organism evidence="2">
    <name type="scientific">marine sediment metagenome</name>
    <dbReference type="NCBI Taxonomy" id="412755"/>
    <lineage>
        <taxon>unclassified sequences</taxon>
        <taxon>metagenomes</taxon>
        <taxon>ecological metagenomes</taxon>
    </lineage>
</organism>
<sequence>GPAFFGVFVLTLVGIILVNRFIHKKNIINLAFALLIGFTIGFTIGHYLVFSILGL</sequence>
<keyword evidence="1" id="KW-0812">Transmembrane</keyword>
<dbReference type="AlphaFoldDB" id="X1QK35"/>
<feature type="non-terminal residue" evidence="2">
    <location>
        <position position="55"/>
    </location>
</feature>
<feature type="transmembrane region" description="Helical" evidence="1">
    <location>
        <begin position="6"/>
        <end position="23"/>
    </location>
</feature>
<feature type="non-terminal residue" evidence="2">
    <location>
        <position position="1"/>
    </location>
</feature>
<reference evidence="2" key="1">
    <citation type="journal article" date="2014" name="Front. Microbiol.">
        <title>High frequency of phylogenetically diverse reductive dehalogenase-homologous genes in deep subseafloor sedimentary metagenomes.</title>
        <authorList>
            <person name="Kawai M."/>
            <person name="Futagami T."/>
            <person name="Toyoda A."/>
            <person name="Takaki Y."/>
            <person name="Nishi S."/>
            <person name="Hori S."/>
            <person name="Arai W."/>
            <person name="Tsubouchi T."/>
            <person name="Morono Y."/>
            <person name="Uchiyama I."/>
            <person name="Ito T."/>
            <person name="Fujiyama A."/>
            <person name="Inagaki F."/>
            <person name="Takami H."/>
        </authorList>
    </citation>
    <scope>NUCLEOTIDE SEQUENCE</scope>
    <source>
        <strain evidence="2">Expedition CK06-06</strain>
    </source>
</reference>
<keyword evidence="1" id="KW-0472">Membrane</keyword>
<evidence type="ECO:0000313" key="2">
    <source>
        <dbReference type="EMBL" id="GAI68598.1"/>
    </source>
</evidence>
<keyword evidence="1" id="KW-1133">Transmembrane helix</keyword>
<accession>X1QK35</accession>